<gene>
    <name evidence="2" type="ORF">VT52_011860</name>
</gene>
<dbReference type="EMBL" id="LBDA02000024">
    <property type="protein sequence ID" value="OIK27441.1"/>
    <property type="molecule type" value="Genomic_DNA"/>
</dbReference>
<comment type="caution">
    <text evidence="2">The sequence shown here is derived from an EMBL/GenBank/DDBJ whole genome shotgun (WGS) entry which is preliminary data.</text>
</comment>
<sequence>MSETTLVALPCRVITLRVELGSEAGASTLEELVLAAVAGGRTTVDSLGDLFSLPRRLMLDVVHALWSRGFLAVDFTSHTLEGTPAAEAVLGDGDGAQAVATSVDSRKFLFDPVTETILPYRDGSVRVPPGALEMPMARGVSAEDLPQTELLRAVRQAVAEDRRNRGVRRRVLNVSFTNPVLSPPEAVRWSTVEVVVKKDPGSGQIAAVPVEAPSGWGRRGAQLFQAHITHLLRTRAESDFVKKLLNRQVPEVVRPDTLKELIRDLEQLAEGLDGAPELPDLPGRHHALRSRTDQLREQISEARRARCAAQRVAPGAGVGYVVGDLIDRAEHQLVLAAPTIAYDALNPLLPGIEGALKRGATLVLLWGEHPTARLEPRVETALFDLKARHPGKVLLEKRGSSSAASLLICDNRAAYVGSRGFLSGETGAGVLVEPPEDTDTPPLCVADLLSWVRRVYTYWETARSIAIAPDDFGRTGRGLPAEPVRWWRWEPPELPERWDEDPVGFQVGWSAAWGRVLRELVDAVNDVYRGPDPVVRAVWDGAYTEAVGRLVAGAGERLAVTDDRAEHEACDETLALRLRRLREAGGVVHLQHPSLGGGRRTATAYDALLKALRADGTLRVGKARARAVLSDHEMVVGSHHPVGHGAAHPGQGAVAQVGLHVVGTGFTVDFARELGIPEWFGDARGPGAVGPEYHPTAGVFAAIPLDDDPWTALAQRERAGRGAEELRRYAAALLMGDGEGTAGRAGDTGGAHGAEERSRDGSAGDGEPEGPGGAEDRGTGPHRPAAHRPGLHLADSDRWSRWLLEDAWRRGAFMEAYLLTPLLGGRPGALSVELAAAALPLEHGPFGEQLFFSALALEAAPPEQRTVALAGAVAEMLLHGGDTGRLVLRHLMEGAPAEGLPTAWLELARAARACFEAAPAPLPLRDVDEWAAGQERSARTDERWDRLAAEVDDFEQAKNHFSFTDGQKLHRALFRPGGILAEVREMARDPRPADRWAPVIEGLPQGEHEIRTQLDRMSADLGLRKIEWSNHFAYARRLAEFIAEARSLVARSEEGHQSPAAPRLTTAQKQFALHLDGSWHQLVKEADELGEPACHPAKALLEALSALPKAGKEKA</sequence>
<keyword evidence="3" id="KW-1185">Reference proteome</keyword>
<evidence type="ECO:0000256" key="1">
    <source>
        <dbReference type="SAM" id="MobiDB-lite"/>
    </source>
</evidence>
<reference evidence="2" key="1">
    <citation type="submission" date="2016-10" db="EMBL/GenBank/DDBJ databases">
        <title>Genome sequence of Streptomyces malaysiense MUSC 136.</title>
        <authorList>
            <person name="Lee L.-H."/>
            <person name="Ser H.-L."/>
        </authorList>
    </citation>
    <scope>NUCLEOTIDE SEQUENCE [LARGE SCALE GENOMIC DNA]</scope>
    <source>
        <strain evidence="2">MUSC 136</strain>
    </source>
</reference>
<feature type="compositionally biased region" description="Basic and acidic residues" evidence="1">
    <location>
        <begin position="753"/>
        <end position="762"/>
    </location>
</feature>
<evidence type="ECO:0008006" key="4">
    <source>
        <dbReference type="Google" id="ProtNLM"/>
    </source>
</evidence>
<evidence type="ECO:0000313" key="3">
    <source>
        <dbReference type="Proteomes" id="UP000034838"/>
    </source>
</evidence>
<dbReference type="RefSeq" id="WP_046422045.1">
    <property type="nucleotide sequence ID" value="NZ_LBDA02000024.1"/>
</dbReference>
<protein>
    <recommendedName>
        <fullName evidence="4">PLD phosphodiesterase domain-containing protein</fullName>
    </recommendedName>
</protein>
<evidence type="ECO:0000313" key="2">
    <source>
        <dbReference type="EMBL" id="OIK27441.1"/>
    </source>
</evidence>
<dbReference type="Proteomes" id="UP000034838">
    <property type="component" value="Unassembled WGS sequence"/>
</dbReference>
<accession>A0A1J4Q377</accession>
<dbReference type="OrthoDB" id="3948147at2"/>
<name>A0A1J4Q377_9ACTN</name>
<feature type="compositionally biased region" description="Gly residues" evidence="1">
    <location>
        <begin position="738"/>
        <end position="752"/>
    </location>
</feature>
<organism evidence="2 3">
    <name type="scientific">Streptomyces malaysiense</name>
    <dbReference type="NCBI Taxonomy" id="1428626"/>
    <lineage>
        <taxon>Bacteria</taxon>
        <taxon>Bacillati</taxon>
        <taxon>Actinomycetota</taxon>
        <taxon>Actinomycetes</taxon>
        <taxon>Kitasatosporales</taxon>
        <taxon>Streptomycetaceae</taxon>
        <taxon>Streptomyces</taxon>
    </lineage>
</organism>
<feature type="region of interest" description="Disordered" evidence="1">
    <location>
        <begin position="738"/>
        <end position="791"/>
    </location>
</feature>
<proteinExistence type="predicted"/>
<dbReference type="AlphaFoldDB" id="A0A1J4Q377"/>